<dbReference type="Pfam" id="PF00499">
    <property type="entry name" value="Oxidored_q3"/>
    <property type="match status" value="1"/>
</dbReference>
<dbReference type="GO" id="GO:0008137">
    <property type="term" value="F:NADH dehydrogenase (ubiquinone) activity"/>
    <property type="evidence" value="ECO:0007669"/>
    <property type="project" value="InterPro"/>
</dbReference>
<protein>
    <recommendedName>
        <fullName evidence="5">NADH-ubiquinone oxidoreductase chain 6</fullName>
    </recommendedName>
</protein>
<dbReference type="PANTHER" id="PTHR33269:SF17">
    <property type="entry name" value="NADH-UBIQUINONE OXIDOREDUCTASE CHAIN 6"/>
    <property type="match status" value="1"/>
</dbReference>
<keyword evidence="4" id="KW-1185">Reference proteome</keyword>
<feature type="transmembrane region" description="Helical" evidence="1">
    <location>
        <begin position="53"/>
        <end position="72"/>
    </location>
</feature>
<dbReference type="Proteomes" id="UP000070444">
    <property type="component" value="Unassembled WGS sequence"/>
</dbReference>
<gene>
    <name evidence="3" type="ORF">CONCODRAFT_12696</name>
</gene>
<evidence type="ECO:0000313" key="3">
    <source>
        <dbReference type="EMBL" id="KXN65652.1"/>
    </source>
</evidence>
<feature type="signal peptide" evidence="2">
    <location>
        <begin position="1"/>
        <end position="20"/>
    </location>
</feature>
<evidence type="ECO:0000313" key="4">
    <source>
        <dbReference type="Proteomes" id="UP000070444"/>
    </source>
</evidence>
<evidence type="ECO:0008006" key="5">
    <source>
        <dbReference type="Google" id="ProtNLM"/>
    </source>
</evidence>
<dbReference type="InterPro" id="IPR042106">
    <property type="entry name" value="Nuo/plastoQ_OxRdtase_6_NuoJ"/>
</dbReference>
<sequence length="116" mass="13263">MLMFLSLFTFFSTLLTISSSNPVYSVIGFISLFTFASSYLLFLGLGFIGLTYLIIYVGAIAILFLFVVMMINLKFLTNNFYSNFLPLATLLTFLFFFTNFSFLFLFDSFSFYSSPS</sequence>
<reference evidence="3 4" key="1">
    <citation type="journal article" date="2015" name="Genome Biol. Evol.">
        <title>Phylogenomic analyses indicate that early fungi evolved digesting cell walls of algal ancestors of land plants.</title>
        <authorList>
            <person name="Chang Y."/>
            <person name="Wang S."/>
            <person name="Sekimoto S."/>
            <person name="Aerts A.L."/>
            <person name="Choi C."/>
            <person name="Clum A."/>
            <person name="LaButti K.M."/>
            <person name="Lindquist E.A."/>
            <person name="Yee Ngan C."/>
            <person name="Ohm R.A."/>
            <person name="Salamov A.A."/>
            <person name="Grigoriev I.V."/>
            <person name="Spatafora J.W."/>
            <person name="Berbee M.L."/>
        </authorList>
    </citation>
    <scope>NUCLEOTIDE SEQUENCE [LARGE SCALE GENOMIC DNA]</scope>
    <source>
        <strain evidence="3 4">NRRL 28638</strain>
    </source>
</reference>
<name>A0A137NSH5_CONC2</name>
<dbReference type="PANTHER" id="PTHR33269">
    <property type="entry name" value="NADH-UBIQUINONE OXIDOREDUCTASE CHAIN 6"/>
    <property type="match status" value="1"/>
</dbReference>
<keyword evidence="1" id="KW-0472">Membrane</keyword>
<accession>A0A137NSH5</accession>
<dbReference type="EMBL" id="KQ964837">
    <property type="protein sequence ID" value="KXN65652.1"/>
    <property type="molecule type" value="Genomic_DNA"/>
</dbReference>
<dbReference type="Gene3D" id="1.20.120.1200">
    <property type="entry name" value="NADH-ubiquinone/plastoquinone oxidoreductase chain 6, subunit NuoJ"/>
    <property type="match status" value="1"/>
</dbReference>
<dbReference type="STRING" id="796925.A0A137NSH5"/>
<dbReference type="AlphaFoldDB" id="A0A137NSH5"/>
<feature type="chain" id="PRO_5007293975" description="NADH-ubiquinone oxidoreductase chain 6" evidence="2">
    <location>
        <begin position="21"/>
        <end position="116"/>
    </location>
</feature>
<dbReference type="InterPro" id="IPR001457">
    <property type="entry name" value="NADH_UbQ/plastoQ_OxRdtase_su6"/>
</dbReference>
<keyword evidence="1" id="KW-0812">Transmembrane</keyword>
<feature type="transmembrane region" description="Helical" evidence="1">
    <location>
        <begin position="30"/>
        <end position="48"/>
    </location>
</feature>
<evidence type="ECO:0000256" key="2">
    <source>
        <dbReference type="SAM" id="SignalP"/>
    </source>
</evidence>
<keyword evidence="2" id="KW-0732">Signal</keyword>
<evidence type="ECO:0000256" key="1">
    <source>
        <dbReference type="SAM" id="Phobius"/>
    </source>
</evidence>
<keyword evidence="1" id="KW-1133">Transmembrane helix</keyword>
<organism evidence="3 4">
    <name type="scientific">Conidiobolus coronatus (strain ATCC 28846 / CBS 209.66 / NRRL 28638)</name>
    <name type="common">Delacroixia coronata</name>
    <dbReference type="NCBI Taxonomy" id="796925"/>
    <lineage>
        <taxon>Eukaryota</taxon>
        <taxon>Fungi</taxon>
        <taxon>Fungi incertae sedis</taxon>
        <taxon>Zoopagomycota</taxon>
        <taxon>Entomophthoromycotina</taxon>
        <taxon>Entomophthoromycetes</taxon>
        <taxon>Entomophthorales</taxon>
        <taxon>Ancylistaceae</taxon>
        <taxon>Conidiobolus</taxon>
    </lineage>
</organism>
<feature type="transmembrane region" description="Helical" evidence="1">
    <location>
        <begin position="84"/>
        <end position="106"/>
    </location>
</feature>
<proteinExistence type="predicted"/>